<gene>
    <name evidence="1" type="ORF">PUMCH_000437</name>
</gene>
<dbReference type="RefSeq" id="XP_062875596.1">
    <property type="nucleotide sequence ID" value="XM_063019526.1"/>
</dbReference>
<keyword evidence="2" id="KW-1185">Reference proteome</keyword>
<sequence length="352" mass="39984">MFGYPGARNNLQSLLLPPTHFRDSARNAIYQQLPALLIQSSATSVRSAPTQVKHFNHSQRLRRSLASSVFSWGKRSVRSAPSIYSSSTTTIPEDSEPLTTTIEQLINDIALHENYFKEQLYQHKRETMGDDILSQKSLIVDDDECEEYKISLGSDLQYQNVPESLVDWNLNVTRCKLMITGMPMVSSSPDGIVSGQSLPLLVGDLAQICHIILLQPHITDKELIHTLYTSNLYVEHNLDPHFKKSVAEVSVKQSRLLQISQPKKHLPSPPITPAEQSYLTFRHKEIALRNYMVNLAAAATTAYEYKIRSDAAKRQLKKQLAEGEKRKLTREEKKELWDSVRLDVFKRAGLEE</sequence>
<reference evidence="1 2" key="1">
    <citation type="submission" date="2023-10" db="EMBL/GenBank/DDBJ databases">
        <title>Draft Genome Sequence of Candida saopaulonensis from a very Premature Infant with Sepsis.</title>
        <authorList>
            <person name="Ning Y."/>
            <person name="Dai R."/>
            <person name="Xiao M."/>
            <person name="Xu Y."/>
            <person name="Yan Q."/>
            <person name="Zhang L."/>
        </authorList>
    </citation>
    <scope>NUCLEOTIDE SEQUENCE [LARGE SCALE GENOMIC DNA]</scope>
    <source>
        <strain evidence="1 2">19XY460</strain>
    </source>
</reference>
<dbReference type="EMBL" id="CP138894">
    <property type="protein sequence ID" value="WPK23209.1"/>
    <property type="molecule type" value="Genomic_DNA"/>
</dbReference>
<accession>A0AAX4H3U1</accession>
<organism evidence="1 2">
    <name type="scientific">Australozyma saopauloensis</name>
    <dbReference type="NCBI Taxonomy" id="291208"/>
    <lineage>
        <taxon>Eukaryota</taxon>
        <taxon>Fungi</taxon>
        <taxon>Dikarya</taxon>
        <taxon>Ascomycota</taxon>
        <taxon>Saccharomycotina</taxon>
        <taxon>Pichiomycetes</taxon>
        <taxon>Metschnikowiaceae</taxon>
        <taxon>Australozyma</taxon>
    </lineage>
</organism>
<dbReference type="GeneID" id="88171506"/>
<evidence type="ECO:0000313" key="1">
    <source>
        <dbReference type="EMBL" id="WPK23209.1"/>
    </source>
</evidence>
<dbReference type="KEGG" id="asau:88171506"/>
<dbReference type="Pfam" id="PF17235">
    <property type="entry name" value="STD1"/>
    <property type="match status" value="1"/>
</dbReference>
<protein>
    <submittedName>
        <fullName evidence="1">Uncharacterized protein</fullName>
    </submittedName>
</protein>
<dbReference type="AlphaFoldDB" id="A0AAX4H3U1"/>
<dbReference type="Proteomes" id="UP001338582">
    <property type="component" value="Chromosome 1"/>
</dbReference>
<evidence type="ECO:0000313" key="2">
    <source>
        <dbReference type="Proteomes" id="UP001338582"/>
    </source>
</evidence>
<proteinExistence type="predicted"/>
<name>A0AAX4H3U1_9ASCO</name>
<dbReference type="InterPro" id="IPR035189">
    <property type="entry name" value="Std1/Mth1"/>
</dbReference>